<accession>A0A9W6LQ23</accession>
<evidence type="ECO:0000259" key="1">
    <source>
        <dbReference type="Pfam" id="PF01458"/>
    </source>
</evidence>
<dbReference type="PANTHER" id="PTHR43575">
    <property type="entry name" value="PROTEIN ABCI7, CHLOROPLASTIC"/>
    <property type="match status" value="1"/>
</dbReference>
<keyword evidence="3" id="KW-1185">Reference proteome</keyword>
<sequence length="364" mass="41757">MMIMQRRIIKDIEESSEIKEFRLEALEKLEETEVPKWKRIKYEVSPKENYKEFNNIQIEGEISHVVKKSDLPELNQGEDSYLEHFNKAYFNSGIVVEDGDRDIHIRYEMDDENNFLQDLNYIMVPEESKVNLIFEYSGEPKYGFRNTVTKVVVGRDAEVNIINLQRLGDRVESFSSIEVEAADRAKVNQYHLELGGGVNGGSSKVYLKGENIQSENYSIYIADGDKKTDLEYSTYHFGRRGESLIEGRGIVKDRATKVFRGNLHFKKGSARSVGKEEETAVLMNKGVKADSIPTLFCKEDDVVGEHAASAGQLNENKLFYLMSRGLTEREAKKMVAVSAFKPILEKLENRSIEEKVLEDIERRI</sequence>
<dbReference type="AlphaFoldDB" id="A0A9W6LQ23"/>
<protein>
    <submittedName>
        <fullName evidence="2">Fe-S cluster assembly protein SufD</fullName>
    </submittedName>
</protein>
<dbReference type="GO" id="GO:0016226">
    <property type="term" value="P:iron-sulfur cluster assembly"/>
    <property type="evidence" value="ECO:0007669"/>
    <property type="project" value="InterPro"/>
</dbReference>
<evidence type="ECO:0000313" key="2">
    <source>
        <dbReference type="EMBL" id="GLI58367.1"/>
    </source>
</evidence>
<name>A0A9W6LQ23_9FUSO</name>
<dbReference type="Pfam" id="PF01458">
    <property type="entry name" value="SUFBD_core"/>
    <property type="match status" value="1"/>
</dbReference>
<organism evidence="2 3">
    <name type="scientific">Propionigenium maris DSM 9537</name>
    <dbReference type="NCBI Taxonomy" id="1123000"/>
    <lineage>
        <taxon>Bacteria</taxon>
        <taxon>Fusobacteriati</taxon>
        <taxon>Fusobacteriota</taxon>
        <taxon>Fusobacteriia</taxon>
        <taxon>Fusobacteriales</taxon>
        <taxon>Fusobacteriaceae</taxon>
        <taxon>Propionigenium</taxon>
    </lineage>
</organism>
<dbReference type="InterPro" id="IPR011542">
    <property type="entry name" value="SUF_FeS_clus_asmbl_SufD"/>
</dbReference>
<gene>
    <name evidence="2" type="ORF">PM10SUCC1_38810</name>
</gene>
<feature type="domain" description="SUF system FeS cluster assembly SufBD core" evidence="1">
    <location>
        <begin position="110"/>
        <end position="336"/>
    </location>
</feature>
<evidence type="ECO:0000313" key="3">
    <source>
        <dbReference type="Proteomes" id="UP001144471"/>
    </source>
</evidence>
<dbReference type="InterPro" id="IPR000825">
    <property type="entry name" value="SUF_FeS_clus_asmbl_SufBD_core"/>
</dbReference>
<dbReference type="InterPro" id="IPR037284">
    <property type="entry name" value="SUF_FeS_clus_asmbl_SufBD_sf"/>
</dbReference>
<dbReference type="NCBIfam" id="TIGR01981">
    <property type="entry name" value="sufD"/>
    <property type="match status" value="1"/>
</dbReference>
<proteinExistence type="predicted"/>
<reference evidence="2" key="1">
    <citation type="submission" date="2022-12" db="EMBL/GenBank/DDBJ databases">
        <title>Reference genome sequencing for broad-spectrum identification of bacterial and archaeal isolates by mass spectrometry.</title>
        <authorList>
            <person name="Sekiguchi Y."/>
            <person name="Tourlousse D.M."/>
        </authorList>
    </citation>
    <scope>NUCLEOTIDE SEQUENCE</scope>
    <source>
        <strain evidence="2">10succ1</strain>
    </source>
</reference>
<comment type="caution">
    <text evidence="2">The sequence shown here is derived from an EMBL/GenBank/DDBJ whole genome shotgun (WGS) entry which is preliminary data.</text>
</comment>
<dbReference type="SUPFAM" id="SSF101960">
    <property type="entry name" value="Stabilizer of iron transporter SufD"/>
    <property type="match status" value="1"/>
</dbReference>
<dbReference type="EMBL" id="BSDY01000052">
    <property type="protein sequence ID" value="GLI58367.1"/>
    <property type="molecule type" value="Genomic_DNA"/>
</dbReference>
<dbReference type="Proteomes" id="UP001144471">
    <property type="component" value="Unassembled WGS sequence"/>
</dbReference>
<dbReference type="InterPro" id="IPR055346">
    <property type="entry name" value="Fe-S_cluster_assembly_SufBD"/>
</dbReference>
<dbReference type="PANTHER" id="PTHR43575:SF1">
    <property type="entry name" value="PROTEIN ABCI7, CHLOROPLASTIC"/>
    <property type="match status" value="1"/>
</dbReference>